<accession>A0ACB6UY63</accession>
<sequence>MSSSSLLENEACDAPVKRNSWAYAIVDEVGLVSLFKSSWDVHLLIFMRFARLFAFGQASIFLVLFFKEHDIDESKTGLFMSATLAFLSMVVLKRERTAVMGWINIVKTLAQVCGPSMTGVLTKLDKQWICFLAAGSLKVLYDLGILGTFLKIKYDREHD</sequence>
<proteinExistence type="predicted"/>
<dbReference type="Proteomes" id="UP000744676">
    <property type="component" value="Unassembled WGS sequence"/>
</dbReference>
<reference evidence="1 2" key="1">
    <citation type="journal article" date="2020" name="Front. Microbiol.">
        <title>Phenotypic and Genetic Characterization of the Cheese Ripening Yeast Geotrichum candidum.</title>
        <authorList>
            <person name="Perkins V."/>
            <person name="Vignola S."/>
            <person name="Lessard M.H."/>
            <person name="Plante P.L."/>
            <person name="Corbeil J."/>
            <person name="Dugat-Bony E."/>
            <person name="Frenette M."/>
            <person name="Labrie S."/>
        </authorList>
    </citation>
    <scope>NUCLEOTIDE SEQUENCE [LARGE SCALE GENOMIC DNA]</scope>
    <source>
        <strain evidence="1 2">LMA-1147</strain>
    </source>
</reference>
<keyword evidence="2" id="KW-1185">Reference proteome</keyword>
<dbReference type="EMBL" id="QVQA01000367">
    <property type="protein sequence ID" value="KAF5092560.1"/>
    <property type="molecule type" value="Genomic_DNA"/>
</dbReference>
<gene>
    <name evidence="1" type="ORF">D0Z00_004521</name>
</gene>
<name>A0ACB6UY63_9ASCO</name>
<evidence type="ECO:0000313" key="1">
    <source>
        <dbReference type="EMBL" id="KAF5092560.1"/>
    </source>
</evidence>
<organism evidence="1 2">
    <name type="scientific">Geotrichum galactomycetum</name>
    <dbReference type="NCBI Taxonomy" id="27317"/>
    <lineage>
        <taxon>Eukaryota</taxon>
        <taxon>Fungi</taxon>
        <taxon>Dikarya</taxon>
        <taxon>Ascomycota</taxon>
        <taxon>Saccharomycotina</taxon>
        <taxon>Dipodascomycetes</taxon>
        <taxon>Dipodascales</taxon>
        <taxon>Dipodascaceae</taxon>
        <taxon>Geotrichum</taxon>
    </lineage>
</organism>
<protein>
    <submittedName>
        <fullName evidence="1">Uncharacterized protein</fullName>
    </submittedName>
</protein>
<comment type="caution">
    <text evidence="1">The sequence shown here is derived from an EMBL/GenBank/DDBJ whole genome shotgun (WGS) entry which is preliminary data.</text>
</comment>
<evidence type="ECO:0000313" key="2">
    <source>
        <dbReference type="Proteomes" id="UP000744676"/>
    </source>
</evidence>